<dbReference type="SUPFAM" id="SSF49329">
    <property type="entry name" value="Cu,Zn superoxide dismutase-like"/>
    <property type="match status" value="1"/>
</dbReference>
<evidence type="ECO:0000256" key="2">
    <source>
        <dbReference type="ARBA" id="ARBA00022723"/>
    </source>
</evidence>
<dbReference type="PRINTS" id="PR00068">
    <property type="entry name" value="CUZNDISMTASE"/>
</dbReference>
<keyword evidence="3 9" id="KW-0862">Zinc</keyword>
<dbReference type="PROSITE" id="PS00087">
    <property type="entry name" value="SOD_CU_ZN_1"/>
    <property type="match status" value="1"/>
</dbReference>
<keyword evidence="5 9" id="KW-0560">Oxidoreductase</keyword>
<dbReference type="EMBL" id="AB908995">
    <property type="protein sequence ID" value="BAP28200.1"/>
    <property type="molecule type" value="mRNA"/>
</dbReference>
<dbReference type="PANTHER" id="PTHR10003">
    <property type="entry name" value="SUPEROXIDE DISMUTASE CU-ZN -RELATED"/>
    <property type="match status" value="1"/>
</dbReference>
<evidence type="ECO:0000259" key="10">
    <source>
        <dbReference type="Pfam" id="PF00080"/>
    </source>
</evidence>
<dbReference type="Gene3D" id="2.60.40.200">
    <property type="entry name" value="Superoxide dismutase, copper/zinc binding domain"/>
    <property type="match status" value="1"/>
</dbReference>
<sequence>MQLTIHQPTNPAPSATAIRAKVIFTGEVEGNFTLTQRNPPLGPTLIEGIITNLSPGLHGFHIHEFGDLSDGCRTIGAHFNPFKRLHGSPDYRERHVGDLGNVLADQNGRAEVNITDPIISLAGPYSVVGRALDVHAGEDDLGDGGNEKSLKGGNAGRRLACGVIGYAYDNHA</sequence>
<comment type="cofactor">
    <cofactor evidence="9">
        <name>Zn(2+)</name>
        <dbReference type="ChEBI" id="CHEBI:29105"/>
    </cofactor>
    <text evidence="9">Binds 1 zinc ion per subunit.</text>
</comment>
<evidence type="ECO:0000256" key="3">
    <source>
        <dbReference type="ARBA" id="ARBA00022833"/>
    </source>
</evidence>
<dbReference type="FunFam" id="2.60.40.200:FF:000003">
    <property type="entry name" value="Superoxide dismutase [Cu-Zn], chloroplastic"/>
    <property type="match status" value="1"/>
</dbReference>
<gene>
    <name evidence="11" type="primary">SOD-1</name>
</gene>
<dbReference type="GO" id="GO:0004784">
    <property type="term" value="F:superoxide dismutase activity"/>
    <property type="evidence" value="ECO:0007669"/>
    <property type="project" value="UniProtKB-EC"/>
</dbReference>
<evidence type="ECO:0000256" key="6">
    <source>
        <dbReference type="ARBA" id="ARBA00023008"/>
    </source>
</evidence>
<reference evidence="11" key="1">
    <citation type="journal article" date="2014" name="Fish Shellfish Immunol.">
        <title>Identification of novel copper/zinc superoxide dismutase (Cu/ZnSOD) genes in kuruma shrimp Marsupenaeus japonicus.</title>
        <authorList>
            <person name="Hung M.N."/>
            <person name="Shiomi R."/>
            <person name="Nozaki R."/>
            <person name="Kondo H."/>
            <person name="Hirono I."/>
        </authorList>
    </citation>
    <scope>NUCLEOTIDE SEQUENCE</scope>
</reference>
<evidence type="ECO:0000313" key="11">
    <source>
        <dbReference type="EMBL" id="BAP28200.1"/>
    </source>
</evidence>
<evidence type="ECO:0000256" key="8">
    <source>
        <dbReference type="ARBA" id="ARBA00049204"/>
    </source>
</evidence>
<dbReference type="AlphaFoldDB" id="A0A077KEW3"/>
<evidence type="ECO:0000256" key="5">
    <source>
        <dbReference type="ARBA" id="ARBA00023002"/>
    </source>
</evidence>
<evidence type="ECO:0000256" key="4">
    <source>
        <dbReference type="ARBA" id="ARBA00022862"/>
    </source>
</evidence>
<dbReference type="CDD" id="cd00305">
    <property type="entry name" value="Cu-Zn_Superoxide_Dismutase"/>
    <property type="match status" value="1"/>
</dbReference>
<keyword evidence="6 9" id="KW-0186">Copper</keyword>
<proteinExistence type="evidence at transcript level"/>
<dbReference type="EC" id="1.15.1.1" evidence="9"/>
<comment type="catalytic activity">
    <reaction evidence="8 9">
        <text>2 superoxide + 2 H(+) = H2O2 + O2</text>
        <dbReference type="Rhea" id="RHEA:20696"/>
        <dbReference type="ChEBI" id="CHEBI:15378"/>
        <dbReference type="ChEBI" id="CHEBI:15379"/>
        <dbReference type="ChEBI" id="CHEBI:16240"/>
        <dbReference type="ChEBI" id="CHEBI:18421"/>
        <dbReference type="EC" id="1.15.1.1"/>
    </reaction>
</comment>
<keyword evidence="2 9" id="KW-0479">Metal-binding</keyword>
<dbReference type="InterPro" id="IPR018152">
    <property type="entry name" value="SOD_Cu/Zn_BS"/>
</dbReference>
<dbReference type="InterPro" id="IPR024134">
    <property type="entry name" value="SOD_Cu/Zn_/chaperone"/>
</dbReference>
<evidence type="ECO:0000256" key="7">
    <source>
        <dbReference type="ARBA" id="ARBA00023157"/>
    </source>
</evidence>
<dbReference type="PROSITE" id="PS00332">
    <property type="entry name" value="SOD_CU_ZN_2"/>
    <property type="match status" value="1"/>
</dbReference>
<accession>A0A077KEW3</accession>
<dbReference type="OrthoDB" id="2015551at2759"/>
<feature type="domain" description="Superoxide dismutase copper/zinc binding" evidence="10">
    <location>
        <begin position="28"/>
        <end position="164"/>
    </location>
</feature>
<protein>
    <recommendedName>
        <fullName evidence="9">Superoxide dismutase [Cu-Zn]</fullName>
        <ecNumber evidence="9">1.15.1.1</ecNumber>
    </recommendedName>
</protein>
<keyword evidence="4" id="KW-0049">Antioxidant</keyword>
<organism evidence="11">
    <name type="scientific">Penaeus japonicus</name>
    <name type="common">Kuruma prawn</name>
    <name type="synonym">Marsupenaeus japonicus</name>
    <dbReference type="NCBI Taxonomy" id="27405"/>
    <lineage>
        <taxon>Eukaryota</taxon>
        <taxon>Metazoa</taxon>
        <taxon>Ecdysozoa</taxon>
        <taxon>Arthropoda</taxon>
        <taxon>Crustacea</taxon>
        <taxon>Multicrustacea</taxon>
        <taxon>Malacostraca</taxon>
        <taxon>Eumalacostraca</taxon>
        <taxon>Eucarida</taxon>
        <taxon>Decapoda</taxon>
        <taxon>Dendrobranchiata</taxon>
        <taxon>Penaeoidea</taxon>
        <taxon>Penaeidae</taxon>
        <taxon>Penaeus</taxon>
    </lineage>
</organism>
<evidence type="ECO:0000256" key="9">
    <source>
        <dbReference type="RuleBase" id="RU000393"/>
    </source>
</evidence>
<dbReference type="InterPro" id="IPR036423">
    <property type="entry name" value="SOD-like_Cu/Zn_dom_sf"/>
</dbReference>
<dbReference type="GO" id="GO:0005507">
    <property type="term" value="F:copper ion binding"/>
    <property type="evidence" value="ECO:0007669"/>
    <property type="project" value="InterPro"/>
</dbReference>
<dbReference type="Pfam" id="PF00080">
    <property type="entry name" value="Sod_Cu"/>
    <property type="match status" value="1"/>
</dbReference>
<evidence type="ECO:0000256" key="1">
    <source>
        <dbReference type="ARBA" id="ARBA00010457"/>
    </source>
</evidence>
<keyword evidence="7" id="KW-1015">Disulfide bond</keyword>
<comment type="function">
    <text evidence="9">Destroys radicals which are normally produced within the cells and which are toxic to biological systems.</text>
</comment>
<comment type="similarity">
    <text evidence="1 9">Belongs to the Cu-Zn superoxide dismutase family.</text>
</comment>
<dbReference type="InterPro" id="IPR001424">
    <property type="entry name" value="SOD_Cu_Zn_dom"/>
</dbReference>
<name>A0A077KEW3_PENJP</name>
<comment type="cofactor">
    <cofactor evidence="9">
        <name>Cu cation</name>
        <dbReference type="ChEBI" id="CHEBI:23378"/>
    </cofactor>
    <text evidence="9">Binds 1 copper ion per subunit.</text>
</comment>